<dbReference type="VEuPathDB" id="FungiDB:MPH_10366"/>
<dbReference type="InterPro" id="IPR011032">
    <property type="entry name" value="GroES-like_sf"/>
</dbReference>
<evidence type="ECO:0000259" key="2">
    <source>
        <dbReference type="SMART" id="SM00829"/>
    </source>
</evidence>
<feature type="domain" description="Enoyl reductase (ER)" evidence="2">
    <location>
        <begin position="25"/>
        <end position="347"/>
    </location>
</feature>
<dbReference type="SUPFAM" id="SSF50129">
    <property type="entry name" value="GroES-like"/>
    <property type="match status" value="1"/>
</dbReference>
<dbReference type="Gene3D" id="3.40.50.720">
    <property type="entry name" value="NAD(P)-binding Rossmann-like Domain"/>
    <property type="match status" value="1"/>
</dbReference>
<gene>
    <name evidence="3" type="ORF">MPH_10366</name>
</gene>
<comment type="caution">
    <text evidence="3">The sequence shown here is derived from an EMBL/GenBank/DDBJ whole genome shotgun (WGS) entry which is preliminary data.</text>
</comment>
<dbReference type="GO" id="GO:0016491">
    <property type="term" value="F:oxidoreductase activity"/>
    <property type="evidence" value="ECO:0007669"/>
    <property type="project" value="UniProtKB-KW"/>
</dbReference>
<name>K2QRI7_MACPH</name>
<evidence type="ECO:0000313" key="4">
    <source>
        <dbReference type="Proteomes" id="UP000007129"/>
    </source>
</evidence>
<dbReference type="EMBL" id="AHHD01000449">
    <property type="protein sequence ID" value="EKG12496.1"/>
    <property type="molecule type" value="Genomic_DNA"/>
</dbReference>
<dbReference type="eggNOG" id="KOG1198">
    <property type="taxonomic scope" value="Eukaryota"/>
</dbReference>
<dbReference type="SMART" id="SM00829">
    <property type="entry name" value="PKS_ER"/>
    <property type="match status" value="1"/>
</dbReference>
<dbReference type="Pfam" id="PF08240">
    <property type="entry name" value="ADH_N"/>
    <property type="match status" value="1"/>
</dbReference>
<dbReference type="SUPFAM" id="SSF51735">
    <property type="entry name" value="NAD(P)-binding Rossmann-fold domains"/>
    <property type="match status" value="1"/>
</dbReference>
<dbReference type="InterPro" id="IPR013154">
    <property type="entry name" value="ADH-like_N"/>
</dbReference>
<dbReference type="InterPro" id="IPR002364">
    <property type="entry name" value="Quin_OxRdtase/zeta-crystal_CS"/>
</dbReference>
<dbReference type="Pfam" id="PF13602">
    <property type="entry name" value="ADH_zinc_N_2"/>
    <property type="match status" value="1"/>
</dbReference>
<keyword evidence="1" id="KW-0560">Oxidoreductase</keyword>
<sequence>MADTSTPPTMKAWQSHGVTTTLEASLTLNTTLPTPTTSALGPNQLLIRVLSAGLNPADYKFAELGAVSKLSTFRGGPYIPGMDFAGRIVGAHASVTDPAYRAGALVFGCHPPQPKPRYGALCEYTVASTETCVPLPEGVGVDAAAAAGCAGLSALTTLQGLGPGQSVLVLGGSGGVGTFTVQVAKRGLRAAHVTATCSGANADLVRGLGADEVLDYRTVDVVEKLKAGGRMYDLVVDNVGDPRQRVYEEAASFLKKGGVYMQIGADTSFAGLKKVAARAVCPSFLGGGKRKFKFVTASVKLDYLKSLAEWMREGKLKPVIDRVYEFEDVPEALGKLRQGRTRGKIVVHVSKET</sequence>
<dbReference type="Proteomes" id="UP000007129">
    <property type="component" value="Unassembled WGS sequence"/>
</dbReference>
<protein>
    <submittedName>
        <fullName evidence="3">Alcohol dehydrogenase superfamily zinc-containing</fullName>
    </submittedName>
</protein>
<reference evidence="3 4" key="1">
    <citation type="journal article" date="2012" name="BMC Genomics">
        <title>Tools to kill: Genome of one of the most destructive plant pathogenic fungi Macrophomina phaseolina.</title>
        <authorList>
            <person name="Islam M.S."/>
            <person name="Haque M.S."/>
            <person name="Islam M.M."/>
            <person name="Emdad E.M."/>
            <person name="Halim A."/>
            <person name="Hossen Q.M.M."/>
            <person name="Hossain M.Z."/>
            <person name="Ahmed B."/>
            <person name="Rahim S."/>
            <person name="Rahman M.S."/>
            <person name="Alam M.M."/>
            <person name="Hou S."/>
            <person name="Wan X."/>
            <person name="Saito J.A."/>
            <person name="Alam M."/>
        </authorList>
    </citation>
    <scope>NUCLEOTIDE SEQUENCE [LARGE SCALE GENOMIC DNA]</scope>
    <source>
        <strain evidence="3 4">MS6</strain>
    </source>
</reference>
<dbReference type="InterPro" id="IPR050700">
    <property type="entry name" value="YIM1/Zinc_Alcohol_DH_Fams"/>
</dbReference>
<evidence type="ECO:0000256" key="1">
    <source>
        <dbReference type="ARBA" id="ARBA00023002"/>
    </source>
</evidence>
<accession>K2QRI7</accession>
<proteinExistence type="predicted"/>
<dbReference type="PANTHER" id="PTHR11695:SF294">
    <property type="entry name" value="RETICULON-4-INTERACTING PROTEIN 1, MITOCHONDRIAL"/>
    <property type="match status" value="1"/>
</dbReference>
<dbReference type="PANTHER" id="PTHR11695">
    <property type="entry name" value="ALCOHOL DEHYDROGENASE RELATED"/>
    <property type="match status" value="1"/>
</dbReference>
<dbReference type="InParanoid" id="K2QRI7"/>
<dbReference type="InterPro" id="IPR020843">
    <property type="entry name" value="ER"/>
</dbReference>
<dbReference type="Gene3D" id="3.90.180.10">
    <property type="entry name" value="Medium-chain alcohol dehydrogenases, catalytic domain"/>
    <property type="match status" value="1"/>
</dbReference>
<dbReference type="HOGENOM" id="CLU_026673_3_3_1"/>
<dbReference type="GO" id="GO:0008270">
    <property type="term" value="F:zinc ion binding"/>
    <property type="evidence" value="ECO:0007669"/>
    <property type="project" value="InterPro"/>
</dbReference>
<dbReference type="InterPro" id="IPR036291">
    <property type="entry name" value="NAD(P)-bd_dom_sf"/>
</dbReference>
<organism evidence="3 4">
    <name type="scientific">Macrophomina phaseolina (strain MS6)</name>
    <name type="common">Charcoal rot fungus</name>
    <dbReference type="NCBI Taxonomy" id="1126212"/>
    <lineage>
        <taxon>Eukaryota</taxon>
        <taxon>Fungi</taxon>
        <taxon>Dikarya</taxon>
        <taxon>Ascomycota</taxon>
        <taxon>Pezizomycotina</taxon>
        <taxon>Dothideomycetes</taxon>
        <taxon>Dothideomycetes incertae sedis</taxon>
        <taxon>Botryosphaeriales</taxon>
        <taxon>Botryosphaeriaceae</taxon>
        <taxon>Macrophomina</taxon>
    </lineage>
</organism>
<dbReference type="GO" id="GO:0005739">
    <property type="term" value="C:mitochondrion"/>
    <property type="evidence" value="ECO:0007669"/>
    <property type="project" value="TreeGrafter"/>
</dbReference>
<dbReference type="STRING" id="1126212.K2QRI7"/>
<dbReference type="AlphaFoldDB" id="K2QRI7"/>
<dbReference type="PROSITE" id="PS01162">
    <property type="entry name" value="QOR_ZETA_CRYSTAL"/>
    <property type="match status" value="1"/>
</dbReference>
<dbReference type="CDD" id="cd08267">
    <property type="entry name" value="MDR1"/>
    <property type="match status" value="1"/>
</dbReference>
<dbReference type="OrthoDB" id="201656at2759"/>
<evidence type="ECO:0000313" key="3">
    <source>
        <dbReference type="EMBL" id="EKG12496.1"/>
    </source>
</evidence>